<dbReference type="EMBL" id="JAACYA010000002">
    <property type="protein sequence ID" value="MBK3332473.1"/>
    <property type="molecule type" value="Genomic_DNA"/>
</dbReference>
<gene>
    <name evidence="7" type="primary">flgB</name>
    <name evidence="7" type="ORF">GWK41_05280</name>
</gene>
<keyword evidence="7" id="KW-0966">Cell projection</keyword>
<dbReference type="RefSeq" id="WP_200673898.1">
    <property type="nucleotide sequence ID" value="NZ_JAACYA010000002.1"/>
</dbReference>
<comment type="function">
    <text evidence="5 6">Structural component of flagellum, the bacterial motility apparatus. Part of the rod structure of flagellar basal body.</text>
</comment>
<evidence type="ECO:0000256" key="2">
    <source>
        <dbReference type="ARBA" id="ARBA00009677"/>
    </source>
</evidence>
<dbReference type="PIRSF" id="PIRSF002889">
    <property type="entry name" value="Rod_FlgB"/>
    <property type="match status" value="1"/>
</dbReference>
<proteinExistence type="inferred from homology"/>
<sequence length="125" mass="14590">MSELFSHIDNLEEKASFFLQRVKVIQGNIANADTPFYQPVDLKFEKIVRQQIKLRKTDPKHIDPFPEVKVKIDEIKTKNFTGYDQNRVNIEEELAKLAESSIMYKTLLESMKKELAKLKYAISGR</sequence>
<evidence type="ECO:0000313" key="8">
    <source>
        <dbReference type="Proteomes" id="UP000772812"/>
    </source>
</evidence>
<accession>A0ABS1GHU8</accession>
<organism evidence="7 8">
    <name type="scientific">Persephonella atlantica</name>
    <dbReference type="NCBI Taxonomy" id="2699429"/>
    <lineage>
        <taxon>Bacteria</taxon>
        <taxon>Pseudomonadati</taxon>
        <taxon>Aquificota</taxon>
        <taxon>Aquificia</taxon>
        <taxon>Aquificales</taxon>
        <taxon>Hydrogenothermaceae</taxon>
        <taxon>Persephonella</taxon>
    </lineage>
</organism>
<comment type="subunit">
    <text evidence="6">The basal body constitutes a major portion of the flagellar organelle and consists of a number of rings mounted on a central rod.</text>
</comment>
<dbReference type="NCBIfam" id="TIGR01396">
    <property type="entry name" value="FlgB"/>
    <property type="match status" value="1"/>
</dbReference>
<evidence type="ECO:0000313" key="7">
    <source>
        <dbReference type="EMBL" id="MBK3332473.1"/>
    </source>
</evidence>
<evidence type="ECO:0000256" key="1">
    <source>
        <dbReference type="ARBA" id="ARBA00004117"/>
    </source>
</evidence>
<reference evidence="7 8" key="1">
    <citation type="journal article" date="2021" name="Syst. Appl. Microbiol.">
        <title>Persephonella atlantica sp. nov.: How to adapt to physico-chemical gradients in high temperature hydrothermal habitats.</title>
        <authorList>
            <person name="Francois D.X."/>
            <person name="Godfroy A."/>
            <person name="Mathien C."/>
            <person name="Aube J."/>
            <person name="Cathalot C."/>
            <person name="Lesongeur F."/>
            <person name="L'Haridon S."/>
            <person name="Philippon X."/>
            <person name="Roussel E.G."/>
        </authorList>
    </citation>
    <scope>NUCLEOTIDE SEQUENCE [LARGE SCALE GENOMIC DNA]</scope>
    <source>
        <strain evidence="7 8">MO1340</strain>
    </source>
</reference>
<evidence type="ECO:0000256" key="4">
    <source>
        <dbReference type="ARBA" id="ARBA00023143"/>
    </source>
</evidence>
<dbReference type="InterPro" id="IPR006300">
    <property type="entry name" value="FlgB"/>
</dbReference>
<comment type="similarity">
    <text evidence="2 6">Belongs to the flagella basal body rod proteins family.</text>
</comment>
<dbReference type="Proteomes" id="UP000772812">
    <property type="component" value="Unassembled WGS sequence"/>
</dbReference>
<comment type="subcellular location">
    <subcellularLocation>
        <location evidence="1 6">Bacterial flagellum basal body</location>
    </subcellularLocation>
</comment>
<name>A0ABS1GHU8_9AQUI</name>
<keyword evidence="7" id="KW-0282">Flagellum</keyword>
<evidence type="ECO:0000256" key="6">
    <source>
        <dbReference type="PIRNR" id="PIRNR002889"/>
    </source>
</evidence>
<comment type="caution">
    <text evidence="7">The sequence shown here is derived from an EMBL/GenBank/DDBJ whole genome shotgun (WGS) entry which is preliminary data.</text>
</comment>
<keyword evidence="8" id="KW-1185">Reference proteome</keyword>
<protein>
    <recommendedName>
        <fullName evidence="3 6">Flagellar basal body rod protein FlgB</fullName>
    </recommendedName>
</protein>
<evidence type="ECO:0000256" key="5">
    <source>
        <dbReference type="ARBA" id="ARBA00024934"/>
    </source>
</evidence>
<evidence type="ECO:0000256" key="3">
    <source>
        <dbReference type="ARBA" id="ARBA00014376"/>
    </source>
</evidence>
<keyword evidence="4 6" id="KW-0975">Bacterial flagellum</keyword>
<keyword evidence="7" id="KW-0969">Cilium</keyword>